<evidence type="ECO:0000313" key="6">
    <source>
        <dbReference type="EMBL" id="NYD30089.1"/>
    </source>
</evidence>
<protein>
    <submittedName>
        <fullName evidence="6">AcrR family transcriptional regulator</fullName>
    </submittedName>
</protein>
<sequence length="201" mass="21630">MSIDTTRSRRARLDQEAVLQAAEALVDRDGYDALTMTSLAAELEARVSSLYNHVANLEDLRALIQVRAMRLLGDHVRGAAMGHAGVAGLRALSHALRAFARTHPQRYAALTRPPIDREAFYAAALDAIEALAIMGRSAGLPDERLLQNAMALFACLHGFVSLEVAGYFGDLSGTNADLDLDEVYEHVIDGAVTAASLDATR</sequence>
<evidence type="ECO:0000313" key="7">
    <source>
        <dbReference type="Proteomes" id="UP000582231"/>
    </source>
</evidence>
<dbReference type="Proteomes" id="UP000582231">
    <property type="component" value="Unassembled WGS sequence"/>
</dbReference>
<dbReference type="Gene3D" id="1.10.10.60">
    <property type="entry name" value="Homeodomain-like"/>
    <property type="match status" value="1"/>
</dbReference>
<keyword evidence="3" id="KW-0804">Transcription</keyword>
<dbReference type="RefSeq" id="WP_218865645.1">
    <property type="nucleotide sequence ID" value="NZ_BAABEF010000001.1"/>
</dbReference>
<feature type="DNA-binding region" description="H-T-H motif" evidence="4">
    <location>
        <begin position="35"/>
        <end position="54"/>
    </location>
</feature>
<dbReference type="InterPro" id="IPR036271">
    <property type="entry name" value="Tet_transcr_reg_TetR-rel_C_sf"/>
</dbReference>
<evidence type="ECO:0000256" key="4">
    <source>
        <dbReference type="PROSITE-ProRule" id="PRU00335"/>
    </source>
</evidence>
<dbReference type="GO" id="GO:0003677">
    <property type="term" value="F:DNA binding"/>
    <property type="evidence" value="ECO:0007669"/>
    <property type="project" value="UniProtKB-UniRule"/>
</dbReference>
<dbReference type="EMBL" id="JACCBF010000001">
    <property type="protein sequence ID" value="NYD30089.1"/>
    <property type="molecule type" value="Genomic_DNA"/>
</dbReference>
<keyword evidence="2 4" id="KW-0238">DNA-binding</keyword>
<dbReference type="SUPFAM" id="SSF48498">
    <property type="entry name" value="Tetracyclin repressor-like, C-terminal domain"/>
    <property type="match status" value="1"/>
</dbReference>
<organism evidence="6 7">
    <name type="scientific">Nocardioides kongjuensis</name>
    <dbReference type="NCBI Taxonomy" id="349522"/>
    <lineage>
        <taxon>Bacteria</taxon>
        <taxon>Bacillati</taxon>
        <taxon>Actinomycetota</taxon>
        <taxon>Actinomycetes</taxon>
        <taxon>Propionibacteriales</taxon>
        <taxon>Nocardioidaceae</taxon>
        <taxon>Nocardioides</taxon>
    </lineage>
</organism>
<keyword evidence="1" id="KW-0805">Transcription regulation</keyword>
<reference evidence="6 7" key="1">
    <citation type="submission" date="2020-07" db="EMBL/GenBank/DDBJ databases">
        <title>Sequencing the genomes of 1000 actinobacteria strains.</title>
        <authorList>
            <person name="Klenk H.-P."/>
        </authorList>
    </citation>
    <scope>NUCLEOTIDE SEQUENCE [LARGE SCALE GENOMIC DNA]</scope>
    <source>
        <strain evidence="6 7">DSM 19082</strain>
    </source>
</reference>
<dbReference type="InterPro" id="IPR001647">
    <property type="entry name" value="HTH_TetR"/>
</dbReference>
<dbReference type="InterPro" id="IPR009057">
    <property type="entry name" value="Homeodomain-like_sf"/>
</dbReference>
<dbReference type="Pfam" id="PF13305">
    <property type="entry name" value="TetR_C_33"/>
    <property type="match status" value="1"/>
</dbReference>
<accession>A0A852RHP7</accession>
<evidence type="ECO:0000256" key="3">
    <source>
        <dbReference type="ARBA" id="ARBA00023163"/>
    </source>
</evidence>
<dbReference type="PROSITE" id="PS50977">
    <property type="entry name" value="HTH_TETR_2"/>
    <property type="match status" value="1"/>
</dbReference>
<evidence type="ECO:0000256" key="1">
    <source>
        <dbReference type="ARBA" id="ARBA00023015"/>
    </source>
</evidence>
<comment type="caution">
    <text evidence="6">The sequence shown here is derived from an EMBL/GenBank/DDBJ whole genome shotgun (WGS) entry which is preliminary data.</text>
</comment>
<dbReference type="InterPro" id="IPR025996">
    <property type="entry name" value="MT1864/Rv1816-like_C"/>
</dbReference>
<proteinExistence type="predicted"/>
<evidence type="ECO:0000256" key="2">
    <source>
        <dbReference type="ARBA" id="ARBA00023125"/>
    </source>
</evidence>
<dbReference type="Gene3D" id="1.10.357.10">
    <property type="entry name" value="Tetracycline Repressor, domain 2"/>
    <property type="match status" value="1"/>
</dbReference>
<evidence type="ECO:0000259" key="5">
    <source>
        <dbReference type="PROSITE" id="PS50977"/>
    </source>
</evidence>
<keyword evidence="7" id="KW-1185">Reference proteome</keyword>
<dbReference type="SUPFAM" id="SSF46689">
    <property type="entry name" value="Homeodomain-like"/>
    <property type="match status" value="1"/>
</dbReference>
<gene>
    <name evidence="6" type="ORF">BJ958_001635</name>
</gene>
<feature type="domain" description="HTH tetR-type" evidence="5">
    <location>
        <begin position="12"/>
        <end position="72"/>
    </location>
</feature>
<name>A0A852RHP7_9ACTN</name>
<dbReference type="AlphaFoldDB" id="A0A852RHP7"/>